<proteinExistence type="predicted"/>
<evidence type="ECO:0000313" key="2">
    <source>
        <dbReference type="EMBL" id="SFG34075.1"/>
    </source>
</evidence>
<reference evidence="3" key="1">
    <citation type="submission" date="2016-10" db="EMBL/GenBank/DDBJ databases">
        <authorList>
            <person name="Varghese N."/>
            <person name="Submissions S."/>
        </authorList>
    </citation>
    <scope>NUCLEOTIDE SEQUENCE [LARGE SCALE GENOMIC DNA]</scope>
    <source>
        <strain evidence="3">FP5</strain>
    </source>
</reference>
<accession>A0A1I2R017</accession>
<protein>
    <submittedName>
        <fullName evidence="2">Uncharacterized protein</fullName>
    </submittedName>
</protein>
<gene>
    <name evidence="2" type="ORF">SAMN05216353_13620</name>
</gene>
<organism evidence="2 3">
    <name type="scientific">Halobacillus alkaliphilus</name>
    <dbReference type="NCBI Taxonomy" id="396056"/>
    <lineage>
        <taxon>Bacteria</taxon>
        <taxon>Bacillati</taxon>
        <taxon>Bacillota</taxon>
        <taxon>Bacilli</taxon>
        <taxon>Bacillales</taxon>
        <taxon>Bacillaceae</taxon>
        <taxon>Halobacillus</taxon>
    </lineage>
</organism>
<sequence>MKRQNVQWLPVIASIGVGAATYSLMTGQSGQLQNVLPGLAKVASPPQKNQSTDQLPFS</sequence>
<dbReference type="Proteomes" id="UP000198897">
    <property type="component" value="Unassembled WGS sequence"/>
</dbReference>
<dbReference type="RefSeq" id="WP_175477910.1">
    <property type="nucleotide sequence ID" value="NZ_FOOG01000036.1"/>
</dbReference>
<evidence type="ECO:0000313" key="3">
    <source>
        <dbReference type="Proteomes" id="UP000198897"/>
    </source>
</evidence>
<dbReference type="AlphaFoldDB" id="A0A1I2R017"/>
<keyword evidence="1" id="KW-1133">Transmembrane helix</keyword>
<name>A0A1I2R017_9BACI</name>
<feature type="transmembrane region" description="Helical" evidence="1">
    <location>
        <begin position="6"/>
        <end position="25"/>
    </location>
</feature>
<dbReference type="EMBL" id="FOOG01000036">
    <property type="protein sequence ID" value="SFG34075.1"/>
    <property type="molecule type" value="Genomic_DNA"/>
</dbReference>
<keyword evidence="3" id="KW-1185">Reference proteome</keyword>
<keyword evidence="1" id="KW-0472">Membrane</keyword>
<keyword evidence="1" id="KW-0812">Transmembrane</keyword>
<evidence type="ECO:0000256" key="1">
    <source>
        <dbReference type="SAM" id="Phobius"/>
    </source>
</evidence>